<sequence length="107" mass="12493">MANMYHQRSREAKSELMKTPQNMGQEAARLLIHHVQEYMQNELMDLDLTVVVSVFANVKGQRRTYQEAQTLDDEEEFELFVRGFNIGHPMCDFMYAGAEKECSDEKI</sequence>
<gene>
    <name evidence="3" type="ORF">ACO22_07656</name>
</gene>
<evidence type="ECO:0000313" key="3">
    <source>
        <dbReference type="EMBL" id="ODH13045.1"/>
    </source>
</evidence>
<proteinExistence type="predicted"/>
<dbReference type="VEuPathDB" id="FungiDB:PABG_01122"/>
<comment type="caution">
    <text evidence="3">The sequence shown here is derived from an EMBL/GenBank/DDBJ whole genome shotgun (WGS) entry which is preliminary data.</text>
</comment>
<dbReference type="PANTHER" id="PTHR37543:SF1">
    <property type="entry name" value="CCCH ZINC FINGER DNA BINDING PROTEIN (AFU_ORTHOLOGUE AFUA_5G12760)"/>
    <property type="match status" value="1"/>
</dbReference>
<feature type="region of interest" description="Disordered" evidence="1">
    <location>
        <begin position="1"/>
        <end position="20"/>
    </location>
</feature>
<dbReference type="EMBL" id="LZYO01000606">
    <property type="protein sequence ID" value="ODH13045.1"/>
    <property type="molecule type" value="Genomic_DNA"/>
</dbReference>
<evidence type="ECO:0000259" key="2">
    <source>
        <dbReference type="Pfam" id="PF25540"/>
    </source>
</evidence>
<name>A0A1D2J454_PARBR</name>
<reference evidence="3 4" key="1">
    <citation type="submission" date="2016-06" db="EMBL/GenBank/DDBJ databases">
        <authorList>
            <person name="Kjaerup R.B."/>
            <person name="Dalgaard T.S."/>
            <person name="Juul-Madsen H.R."/>
        </authorList>
    </citation>
    <scope>NUCLEOTIDE SEQUENCE [LARGE SCALE GENOMIC DNA]</scope>
    <source>
        <strain evidence="3 4">Pb300</strain>
    </source>
</reference>
<dbReference type="AlphaFoldDB" id="A0A1D2J454"/>
<dbReference type="PANTHER" id="PTHR37543">
    <property type="entry name" value="CCCH ZINC FINGER DNA BINDING PROTEIN (AFU_ORTHOLOGUE AFUA_5G12760)"/>
    <property type="match status" value="1"/>
</dbReference>
<dbReference type="VEuPathDB" id="FungiDB:PADG_11750"/>
<protein>
    <recommendedName>
        <fullName evidence="2">DUF7923 domain-containing protein</fullName>
    </recommendedName>
</protein>
<accession>A0A1D2J454</accession>
<feature type="domain" description="DUF7923" evidence="2">
    <location>
        <begin position="14"/>
        <end position="107"/>
    </location>
</feature>
<dbReference type="Proteomes" id="UP000242814">
    <property type="component" value="Unassembled WGS sequence"/>
</dbReference>
<dbReference type="Pfam" id="PF25540">
    <property type="entry name" value="DUF7923"/>
    <property type="match status" value="1"/>
</dbReference>
<dbReference type="InterPro" id="IPR057683">
    <property type="entry name" value="DUF7923"/>
</dbReference>
<organism evidence="3 4">
    <name type="scientific">Paracoccidioides brasiliensis</name>
    <dbReference type="NCBI Taxonomy" id="121759"/>
    <lineage>
        <taxon>Eukaryota</taxon>
        <taxon>Fungi</taxon>
        <taxon>Dikarya</taxon>
        <taxon>Ascomycota</taxon>
        <taxon>Pezizomycotina</taxon>
        <taxon>Eurotiomycetes</taxon>
        <taxon>Eurotiomycetidae</taxon>
        <taxon>Onygenales</taxon>
        <taxon>Ajellomycetaceae</taxon>
        <taxon>Paracoccidioides</taxon>
    </lineage>
</organism>
<evidence type="ECO:0000256" key="1">
    <source>
        <dbReference type="SAM" id="MobiDB-lite"/>
    </source>
</evidence>
<evidence type="ECO:0000313" key="4">
    <source>
        <dbReference type="Proteomes" id="UP000242814"/>
    </source>
</evidence>